<dbReference type="PANTHER" id="PTHR10625:SF5">
    <property type="entry name" value="HISTONE DEACETYLASE"/>
    <property type="match status" value="1"/>
</dbReference>
<dbReference type="InterPro" id="IPR023696">
    <property type="entry name" value="Ureohydrolase_dom_sf"/>
</dbReference>
<evidence type="ECO:0000313" key="15">
    <source>
        <dbReference type="Proteomes" id="UP000663889"/>
    </source>
</evidence>
<accession>A0A815BW57</accession>
<keyword evidence="8" id="KW-0804">Transcription</keyword>
<sequence>MDDEDAQDFTDFFDIAQSSVNATVSVERKSDYRPISLPSSISEILKTWTSTPSAALASSRVGIAPCDFISFNGMFEHTWGEGHVEQPRRLTSIIDYLHKSFWLDHQSRWKCLSGRTITDEEIRLVHSDTFLSGFLAVERGEIVDDVMSMRTLSYANANYNFKSVGPIIARACRIAAGTTLDLVSSIVRGEIEFGIALVRPAGHHSSTDQVGTFCGLNSVAIAAVYAIQILEVPRVLILDWDVHRSGGTEEIIGRISNDDQQKYRLIDIYAAFGKNSSSTNRSSNCYLIDLSQNDQLPGDEEYLETFDIKVLPDIVQFSPSLIVISAGFDAAKDEAEECARLTPNGFFLMSNKLKKLNIPLVFVLEGGYREQSLVQSIGATLKALMDL</sequence>
<evidence type="ECO:0000256" key="4">
    <source>
        <dbReference type="ARBA" id="ARBA00022491"/>
    </source>
</evidence>
<dbReference type="PANTHER" id="PTHR10625">
    <property type="entry name" value="HISTONE DEACETYLASE HDAC1-RELATED"/>
    <property type="match status" value="1"/>
</dbReference>
<comment type="caution">
    <text evidence="12">The sequence shown here is derived from an EMBL/GenBank/DDBJ whole genome shotgun (WGS) entry which is preliminary data.</text>
</comment>
<evidence type="ECO:0000313" key="13">
    <source>
        <dbReference type="EMBL" id="CAF3700003.1"/>
    </source>
</evidence>
<evidence type="ECO:0000256" key="1">
    <source>
        <dbReference type="ARBA" id="ARBA00004123"/>
    </source>
</evidence>
<evidence type="ECO:0000259" key="10">
    <source>
        <dbReference type="Pfam" id="PF00850"/>
    </source>
</evidence>
<organism evidence="12 15">
    <name type="scientific">Rotaria sordida</name>
    <dbReference type="NCBI Taxonomy" id="392033"/>
    <lineage>
        <taxon>Eukaryota</taxon>
        <taxon>Metazoa</taxon>
        <taxon>Spiralia</taxon>
        <taxon>Gnathifera</taxon>
        <taxon>Rotifera</taxon>
        <taxon>Eurotatoria</taxon>
        <taxon>Bdelloidea</taxon>
        <taxon>Philodinida</taxon>
        <taxon>Philodinidae</taxon>
        <taxon>Rotaria</taxon>
    </lineage>
</organism>
<evidence type="ECO:0000256" key="6">
    <source>
        <dbReference type="ARBA" id="ARBA00022853"/>
    </source>
</evidence>
<evidence type="ECO:0000256" key="9">
    <source>
        <dbReference type="ARBA" id="ARBA00023242"/>
    </source>
</evidence>
<reference evidence="12" key="1">
    <citation type="submission" date="2021-02" db="EMBL/GenBank/DDBJ databases">
        <authorList>
            <person name="Nowell W R."/>
        </authorList>
    </citation>
    <scope>NUCLEOTIDE SEQUENCE</scope>
</reference>
<evidence type="ECO:0000256" key="8">
    <source>
        <dbReference type="ARBA" id="ARBA00023163"/>
    </source>
</evidence>
<dbReference type="SUPFAM" id="SSF52768">
    <property type="entry name" value="Arginase/deacetylase"/>
    <property type="match status" value="1"/>
</dbReference>
<dbReference type="EMBL" id="CAJOBE010000959">
    <property type="protein sequence ID" value="CAF3702180.1"/>
    <property type="molecule type" value="Genomic_DNA"/>
</dbReference>
<dbReference type="Gene3D" id="3.40.800.20">
    <property type="entry name" value="Histone deacetylase domain"/>
    <property type="match status" value="1"/>
</dbReference>
<name>A0A815BW57_9BILA</name>
<dbReference type="GO" id="GO:0141221">
    <property type="term" value="F:histone deacetylase activity, hydrolytic mechanism"/>
    <property type="evidence" value="ECO:0007669"/>
    <property type="project" value="UniProtKB-EC"/>
</dbReference>
<dbReference type="EMBL" id="CAJNOU010001963">
    <property type="protein sequence ID" value="CAF1275010.1"/>
    <property type="molecule type" value="Genomic_DNA"/>
</dbReference>
<evidence type="ECO:0000256" key="7">
    <source>
        <dbReference type="ARBA" id="ARBA00023015"/>
    </source>
</evidence>
<evidence type="ECO:0000256" key="5">
    <source>
        <dbReference type="ARBA" id="ARBA00022801"/>
    </source>
</evidence>
<dbReference type="PRINTS" id="PR01270">
    <property type="entry name" value="HDASUPER"/>
</dbReference>
<protein>
    <recommendedName>
        <fullName evidence="3">histone deacetylase</fullName>
        <ecNumber evidence="3">3.5.1.98</ecNumber>
    </recommendedName>
</protein>
<dbReference type="InterPro" id="IPR023801">
    <property type="entry name" value="His_deacetylse_dom"/>
</dbReference>
<dbReference type="Proteomes" id="UP000663823">
    <property type="component" value="Unassembled WGS sequence"/>
</dbReference>
<feature type="domain" description="Histone deacetylase" evidence="10">
    <location>
        <begin position="83"/>
        <end position="383"/>
    </location>
</feature>
<evidence type="ECO:0000256" key="2">
    <source>
        <dbReference type="ARBA" id="ARBA00007738"/>
    </source>
</evidence>
<dbReference type="GO" id="GO:0040029">
    <property type="term" value="P:epigenetic regulation of gene expression"/>
    <property type="evidence" value="ECO:0007669"/>
    <property type="project" value="TreeGrafter"/>
</dbReference>
<dbReference type="Pfam" id="PF00850">
    <property type="entry name" value="Hist_deacetyl"/>
    <property type="match status" value="1"/>
</dbReference>
<evidence type="ECO:0000256" key="3">
    <source>
        <dbReference type="ARBA" id="ARBA00012111"/>
    </source>
</evidence>
<dbReference type="GO" id="GO:0000118">
    <property type="term" value="C:histone deacetylase complex"/>
    <property type="evidence" value="ECO:0007669"/>
    <property type="project" value="TreeGrafter"/>
</dbReference>
<keyword evidence="6" id="KW-0156">Chromatin regulator</keyword>
<comment type="similarity">
    <text evidence="2">Belongs to the histone deacetylase family. HD type 2 subfamily.</text>
</comment>
<dbReference type="Proteomes" id="UP000663882">
    <property type="component" value="Unassembled WGS sequence"/>
</dbReference>
<evidence type="ECO:0000313" key="12">
    <source>
        <dbReference type="EMBL" id="CAF1275010.1"/>
    </source>
</evidence>
<dbReference type="AlphaFoldDB" id="A0A815BW57"/>
<proteinExistence type="inferred from homology"/>
<dbReference type="Proteomes" id="UP000663889">
    <property type="component" value="Unassembled WGS sequence"/>
</dbReference>
<keyword evidence="4" id="KW-0678">Repressor</keyword>
<keyword evidence="5" id="KW-0378">Hydrolase</keyword>
<dbReference type="EMBL" id="CAJOAX010001258">
    <property type="protein sequence ID" value="CAF3700003.1"/>
    <property type="molecule type" value="Genomic_DNA"/>
</dbReference>
<evidence type="ECO:0000313" key="14">
    <source>
        <dbReference type="EMBL" id="CAF3702180.1"/>
    </source>
</evidence>
<dbReference type="EMBL" id="CAJNOO010002011">
    <property type="protein sequence ID" value="CAF1226388.1"/>
    <property type="molecule type" value="Genomic_DNA"/>
</dbReference>
<dbReference type="Proteomes" id="UP000663874">
    <property type="component" value="Unassembled WGS sequence"/>
</dbReference>
<keyword evidence="9" id="KW-0539">Nucleus</keyword>
<dbReference type="EC" id="3.5.1.98" evidence="3"/>
<gene>
    <name evidence="14" type="ORF">FNK824_LOCUS9236</name>
    <name evidence="13" type="ORF">OTI717_LOCUS12463</name>
    <name evidence="11" type="ORF">RFH988_LOCUS25929</name>
    <name evidence="12" type="ORF">SEV965_LOCUS24953</name>
</gene>
<comment type="subcellular location">
    <subcellularLocation>
        <location evidence="1">Nucleus</location>
    </subcellularLocation>
</comment>
<dbReference type="InterPro" id="IPR037138">
    <property type="entry name" value="His_deacetylse_dom_sf"/>
</dbReference>
<keyword evidence="7" id="KW-0805">Transcription regulation</keyword>
<evidence type="ECO:0000313" key="11">
    <source>
        <dbReference type="EMBL" id="CAF1226388.1"/>
    </source>
</evidence>
<dbReference type="OrthoDB" id="424012at2759"/>
<dbReference type="InterPro" id="IPR000286">
    <property type="entry name" value="HDACs"/>
</dbReference>